<organism evidence="3 4">
    <name type="scientific">Cryomyces antarcticus</name>
    <dbReference type="NCBI Taxonomy" id="329879"/>
    <lineage>
        <taxon>Eukaryota</taxon>
        <taxon>Fungi</taxon>
        <taxon>Dikarya</taxon>
        <taxon>Ascomycota</taxon>
        <taxon>Pezizomycotina</taxon>
        <taxon>Dothideomycetes</taxon>
        <taxon>Dothideomycetes incertae sedis</taxon>
        <taxon>Cryomyces</taxon>
    </lineage>
</organism>
<evidence type="ECO:0000256" key="1">
    <source>
        <dbReference type="SAM" id="SignalP"/>
    </source>
</evidence>
<evidence type="ECO:0000313" key="3">
    <source>
        <dbReference type="EMBL" id="KAK5293309.1"/>
    </source>
</evidence>
<comment type="caution">
    <text evidence="3">The sequence shown here is derived from an EMBL/GenBank/DDBJ whole genome shotgun (WGS) entry which is preliminary data.</text>
</comment>
<dbReference type="Proteomes" id="UP001357485">
    <property type="component" value="Unassembled WGS sequence"/>
</dbReference>
<proteinExistence type="predicted"/>
<dbReference type="Pfam" id="PF00561">
    <property type="entry name" value="Abhydrolase_1"/>
    <property type="match status" value="1"/>
</dbReference>
<dbReference type="Gene3D" id="3.40.50.1820">
    <property type="entry name" value="alpha/beta hydrolase"/>
    <property type="match status" value="1"/>
</dbReference>
<name>A0ABR0M8E9_9PEZI</name>
<feature type="signal peptide" evidence="1">
    <location>
        <begin position="1"/>
        <end position="18"/>
    </location>
</feature>
<protein>
    <recommendedName>
        <fullName evidence="2">AB hydrolase-1 domain-containing protein</fullName>
    </recommendedName>
</protein>
<feature type="domain" description="AB hydrolase-1" evidence="2">
    <location>
        <begin position="125"/>
        <end position="347"/>
    </location>
</feature>
<dbReference type="InterPro" id="IPR000073">
    <property type="entry name" value="AB_hydrolase_1"/>
</dbReference>
<keyword evidence="1" id="KW-0732">Signal</keyword>
<sequence>MHAFSLSALALLSSSAAARTCHNITVPVSISSRNGVFNNTAVPQTNLDATTFVQNQTRQGQNFTAVALTAYATVTGNYNISAQFCLPSGSNSTLTNPTVQILTHGIGFDKTYWDLPYNNYNYSYVDTAVDEYGYCTLSYDRLGIGNSSHGEPRNEIQSFLEIQALAAMTRMLRNGSFPTVNHTFSKVVHVGHSFGSAQTFALTAMYPNISDGIILTGWSTNGSFVGYFGAGADFQQANLNQPLRFGSASNYAVLNSFLENYALTDLVAPVQMAPEQSLAYVNGYLTNSNVNSQQYLFFLPPYFDTGLLYYGEQTKQPVTIGELLTLGSLPAMSTFKGPVLVFTGSNDLPYCGGDCLNTGMSAPSIPSTASTAFPNASVFEAYIQPVTGHGLNFHYNATAGYRYIQDFLMAQNLESQR</sequence>
<evidence type="ECO:0000259" key="2">
    <source>
        <dbReference type="Pfam" id="PF00561"/>
    </source>
</evidence>
<reference evidence="3 4" key="1">
    <citation type="submission" date="2023-08" db="EMBL/GenBank/DDBJ databases">
        <title>Black Yeasts Isolated from many extreme environments.</title>
        <authorList>
            <person name="Coleine C."/>
            <person name="Stajich J.E."/>
            <person name="Selbmann L."/>
        </authorList>
    </citation>
    <scope>NUCLEOTIDE SEQUENCE [LARGE SCALE GENOMIC DNA]</scope>
    <source>
        <strain evidence="3 4">CCFEE 536</strain>
    </source>
</reference>
<feature type="chain" id="PRO_5046458876" description="AB hydrolase-1 domain-containing protein" evidence="1">
    <location>
        <begin position="19"/>
        <end position="417"/>
    </location>
</feature>
<dbReference type="SUPFAM" id="SSF53474">
    <property type="entry name" value="alpha/beta-Hydrolases"/>
    <property type="match status" value="1"/>
</dbReference>
<accession>A0ABR0M8E9</accession>
<evidence type="ECO:0000313" key="4">
    <source>
        <dbReference type="Proteomes" id="UP001357485"/>
    </source>
</evidence>
<dbReference type="InterPro" id="IPR029058">
    <property type="entry name" value="AB_hydrolase_fold"/>
</dbReference>
<keyword evidence="4" id="KW-1185">Reference proteome</keyword>
<dbReference type="EMBL" id="JAVRRA010000100">
    <property type="protein sequence ID" value="KAK5293309.1"/>
    <property type="molecule type" value="Genomic_DNA"/>
</dbReference>
<gene>
    <name evidence="3" type="ORF">LTR16_001671</name>
</gene>